<comment type="subunit">
    <text evidence="2">Homodimer.</text>
</comment>
<dbReference type="InterPro" id="IPR017459">
    <property type="entry name" value="Glycosyl_Trfase_fam3_N_dom"/>
</dbReference>
<dbReference type="PANTHER" id="PTHR10515:SF0">
    <property type="entry name" value="THYMIDINE PHOSPHORYLASE"/>
    <property type="match status" value="1"/>
</dbReference>
<name>A0ABX1AN05_9ACTN</name>
<dbReference type="InterPro" id="IPR036320">
    <property type="entry name" value="Glycosyl_Trfase_fam3_N_dom_sf"/>
</dbReference>
<dbReference type="PROSITE" id="PS00647">
    <property type="entry name" value="THYMID_PHOSPHORYLASE"/>
    <property type="match status" value="1"/>
</dbReference>
<evidence type="ECO:0000256" key="2">
    <source>
        <dbReference type="ARBA" id="ARBA00011738"/>
    </source>
</evidence>
<evidence type="ECO:0000259" key="5">
    <source>
        <dbReference type="SMART" id="SM00941"/>
    </source>
</evidence>
<dbReference type="SUPFAM" id="SSF54680">
    <property type="entry name" value="Pyrimidine nucleoside phosphorylase C-terminal domain"/>
    <property type="match status" value="1"/>
</dbReference>
<keyword evidence="3 6" id="KW-0328">Glycosyltransferase</keyword>
<organism evidence="6 7">
    <name type="scientific">Streptomyces spiramenti</name>
    <dbReference type="NCBI Taxonomy" id="2720606"/>
    <lineage>
        <taxon>Bacteria</taxon>
        <taxon>Bacillati</taxon>
        <taxon>Actinomycetota</taxon>
        <taxon>Actinomycetes</taxon>
        <taxon>Kitasatosporales</taxon>
        <taxon>Streptomycetaceae</taxon>
        <taxon>Streptomyces</taxon>
    </lineage>
</organism>
<keyword evidence="7" id="KW-1185">Reference proteome</keyword>
<dbReference type="SUPFAM" id="SSF52418">
    <property type="entry name" value="Nucleoside phosphorylase/phosphoribosyltransferase catalytic domain"/>
    <property type="match status" value="1"/>
</dbReference>
<dbReference type="Gene3D" id="3.40.1030.10">
    <property type="entry name" value="Nucleoside phosphorylase/phosphoribosyltransferase catalytic domain"/>
    <property type="match status" value="1"/>
</dbReference>
<dbReference type="SMART" id="SM00941">
    <property type="entry name" value="PYNP_C"/>
    <property type="match status" value="1"/>
</dbReference>
<evidence type="ECO:0000256" key="3">
    <source>
        <dbReference type="ARBA" id="ARBA00022676"/>
    </source>
</evidence>
<evidence type="ECO:0000256" key="1">
    <source>
        <dbReference type="ARBA" id="ARBA00006915"/>
    </source>
</evidence>
<dbReference type="GO" id="GO:0009032">
    <property type="term" value="F:thymidine phosphorylase activity"/>
    <property type="evidence" value="ECO:0007669"/>
    <property type="project" value="UniProtKB-EC"/>
</dbReference>
<dbReference type="Gene3D" id="1.20.970.10">
    <property type="entry name" value="Transferase, Pyrimidine Nucleoside Phosphorylase, Chain C"/>
    <property type="match status" value="1"/>
</dbReference>
<dbReference type="Proteomes" id="UP000746503">
    <property type="component" value="Unassembled WGS sequence"/>
</dbReference>
<comment type="similarity">
    <text evidence="1">Belongs to the thymidine/pyrimidine-nucleoside phosphorylase family.</text>
</comment>
<dbReference type="InterPro" id="IPR000053">
    <property type="entry name" value="Thymidine/pyrmidine_PPase"/>
</dbReference>
<comment type="caution">
    <text evidence="6">The sequence shown here is derived from an EMBL/GenBank/DDBJ whole genome shotgun (WGS) entry which is preliminary data.</text>
</comment>
<dbReference type="SUPFAM" id="SSF47648">
    <property type="entry name" value="Nucleoside phosphorylase/phosphoribosyltransferase N-terminal domain"/>
    <property type="match status" value="1"/>
</dbReference>
<accession>A0ABX1AN05</accession>
<dbReference type="InterPro" id="IPR018090">
    <property type="entry name" value="Pyrmidine_PPas_bac/euk"/>
</dbReference>
<dbReference type="PANTHER" id="PTHR10515">
    <property type="entry name" value="THYMIDINE PHOSPHORYLASE"/>
    <property type="match status" value="1"/>
</dbReference>
<dbReference type="InterPro" id="IPR000312">
    <property type="entry name" value="Glycosyl_Trfase_fam3"/>
</dbReference>
<dbReference type="NCBIfam" id="NF004490">
    <property type="entry name" value="PRK05820.1"/>
    <property type="match status" value="1"/>
</dbReference>
<evidence type="ECO:0000256" key="4">
    <source>
        <dbReference type="ARBA" id="ARBA00022679"/>
    </source>
</evidence>
<reference evidence="6 7" key="1">
    <citation type="submission" date="2020-03" db="EMBL/GenBank/DDBJ databases">
        <title>Draft genome of Streptomyces sp. ventii, isolated from the Axial Seamount in the Pacific Ocean, and resequencing of the two type strains Streptomyces lonarensis strain NCL 716 and Streptomyces bohaiensis strain 11A07.</title>
        <authorList>
            <person name="Loughran R.M."/>
            <person name="Pfannmuller K.M."/>
            <person name="Wasson B.J."/>
            <person name="Deadmond M.C."/>
            <person name="Paddock B.E."/>
            <person name="Koyack M.J."/>
            <person name="Gallegos D.A."/>
            <person name="Mitchell E.A."/>
            <person name="Ushijima B."/>
            <person name="Saw J.H."/>
            <person name="Mcphail K.L."/>
            <person name="Videau P."/>
        </authorList>
    </citation>
    <scope>NUCLEOTIDE SEQUENCE [LARGE SCALE GENOMIC DNA]</scope>
    <source>
        <strain evidence="7">5675061</strain>
    </source>
</reference>
<evidence type="ECO:0000313" key="6">
    <source>
        <dbReference type="EMBL" id="NJP66465.1"/>
    </source>
</evidence>
<dbReference type="Pfam" id="PF02885">
    <property type="entry name" value="Glycos_trans_3N"/>
    <property type="match status" value="1"/>
</dbReference>
<dbReference type="Gene3D" id="3.90.1170.30">
    <property type="entry name" value="Pyrimidine nucleoside phosphorylase-like, C-terminal domain"/>
    <property type="match status" value="1"/>
</dbReference>
<gene>
    <name evidence="6" type="ORF">HCJ92_09225</name>
</gene>
<dbReference type="PIRSF" id="PIRSF000478">
    <property type="entry name" value="TP_PyNP"/>
    <property type="match status" value="1"/>
</dbReference>
<protein>
    <submittedName>
        <fullName evidence="6">Thymidine phosphorylase</fullName>
        <ecNumber evidence="6">2.4.2.4</ecNumber>
    </submittedName>
</protein>
<keyword evidence="4 6" id="KW-0808">Transferase</keyword>
<proteinExistence type="inferred from homology"/>
<feature type="domain" description="Pyrimidine nucleoside phosphorylase C-terminal" evidence="5">
    <location>
        <begin position="334"/>
        <end position="407"/>
    </location>
</feature>
<dbReference type="Pfam" id="PF07831">
    <property type="entry name" value="PYNP_C"/>
    <property type="match status" value="1"/>
</dbReference>
<dbReference type="InterPro" id="IPR017872">
    <property type="entry name" value="Pyrmidine_PPase_CS"/>
</dbReference>
<dbReference type="EMBL" id="JAAVJB010000052">
    <property type="protein sequence ID" value="NJP66465.1"/>
    <property type="molecule type" value="Genomic_DNA"/>
</dbReference>
<dbReference type="RefSeq" id="WP_167932989.1">
    <property type="nucleotide sequence ID" value="NZ_JAAVJB010000052.1"/>
</dbReference>
<sequence>MDAITVIRAKRDGHALTDAQIDWVIDAYTRGDVADEQMSALAMAILLNGMGREEIARWTAAMIASGERMDFAALDRPTADKHSTGGVGDKITLPLAPLVAACGAAVPQLSGRGLGHTGGTLDKLESIPGWRAGLSNDRMLAVLRDTGAVICAAGDGLAPADRKLYALRDVTGTVEAIPLIASSIMSKKIAEGTDSLVLDVKVGSGAFMKTIEDARELARTMVGLGTDHGVRTTALLTDMSVPLGLTAGNALEVRESVEVLAGGGPADVVELTLALAREMLDAAGLPDADPAKALSDGSAMDVWRRMIAAQGGDPDADLPVAREQHVLTVPADGVLTGLDAYAVGLAAWRLGAGRARKEDPVQAGAGVELHARPGDAVRAGDPLLTLHTDTPERFAFAAEALAGDAIRVTADAEPGTGAGPIVLDRIA</sequence>
<dbReference type="InterPro" id="IPR013102">
    <property type="entry name" value="PYNP_C"/>
</dbReference>
<dbReference type="EC" id="2.4.2.4" evidence="6"/>
<dbReference type="InterPro" id="IPR036566">
    <property type="entry name" value="PYNP-like_C_sf"/>
</dbReference>
<dbReference type="InterPro" id="IPR035902">
    <property type="entry name" value="Nuc_phospho_transferase"/>
</dbReference>
<dbReference type="NCBIfam" id="TIGR02644">
    <property type="entry name" value="Y_phosphoryl"/>
    <property type="match status" value="1"/>
</dbReference>
<dbReference type="Pfam" id="PF00591">
    <property type="entry name" value="Glycos_transf_3"/>
    <property type="match status" value="1"/>
</dbReference>
<evidence type="ECO:0000313" key="7">
    <source>
        <dbReference type="Proteomes" id="UP000746503"/>
    </source>
</evidence>